<feature type="compositionally biased region" description="Polar residues" evidence="2">
    <location>
        <begin position="449"/>
        <end position="465"/>
    </location>
</feature>
<keyword evidence="1" id="KW-0863">Zinc-finger</keyword>
<feature type="compositionally biased region" description="Low complexity" evidence="2">
    <location>
        <begin position="1713"/>
        <end position="1768"/>
    </location>
</feature>
<evidence type="ECO:0000256" key="1">
    <source>
        <dbReference type="PROSITE-ProRule" id="PRU00175"/>
    </source>
</evidence>
<feature type="compositionally biased region" description="Low complexity" evidence="2">
    <location>
        <begin position="557"/>
        <end position="572"/>
    </location>
</feature>
<dbReference type="SUPFAM" id="SSF57850">
    <property type="entry name" value="RING/U-box"/>
    <property type="match status" value="1"/>
</dbReference>
<feature type="domain" description="RING-type" evidence="3">
    <location>
        <begin position="1870"/>
        <end position="1911"/>
    </location>
</feature>
<feature type="compositionally biased region" description="Basic and acidic residues" evidence="2">
    <location>
        <begin position="815"/>
        <end position="825"/>
    </location>
</feature>
<feature type="region of interest" description="Disordered" evidence="2">
    <location>
        <begin position="1"/>
        <end position="51"/>
    </location>
</feature>
<feature type="compositionally biased region" description="Low complexity" evidence="2">
    <location>
        <begin position="1057"/>
        <end position="1069"/>
    </location>
</feature>
<dbReference type="EMBL" id="LT558124">
    <property type="protein sequence ID" value="SAM82802.1"/>
    <property type="molecule type" value="Genomic_DNA"/>
</dbReference>
<sequence length="1915" mass="200645">MPPPTQPRADRTQANGANRSRMYSLAGHAHSSGSLLPRSTDVHAASTSAATSATAINTANNRAVDASDAPYLTNLESHFGRVTLTAPDNLLRRQAAKEKKHKVRQKKAQNAQAAAAALAGATQNALTSSVGRNAAASSSNLLDSSRRYHTTLDDAPVGTGLLLPSPAQHTGMRRAYSGNQTPTLASTSHLQTPPSTTATRQRQTRQSAAGRQESSRPASRASGITSLHRQNVWNDITEADTDDLPPPFPEGAPRPPTPPLPPTHAEAANDTQLIGPQPHARIPSSPPPSFVSDDEHDSPPTVAAGAPREPQEEATVSRPSSRASTGSASATSGDESVELTEERRAWEADIQDGLSFEVRMLREQQRRVARERAAALRAREMEEQYESAEEGAADDEQSAHVVTHATVDAQVETEAEAIAAVEAEQPLSAPIVASQQTAAPPTDDGALTEQDTAEQAGNVEVTTEQPARPLDSTEAPSAETPPLEPVTSAALPSPNTTSQPESQASQFQIPSAAPAQPEQPCISAAPVETDTSGRRMLANEPRLGLPPMSSNAPAPRRPVSAQQSSSSAAPRRISGHRKTNSDPRPTDVQAASGSSNRATLSGLIGRRLHGGQAVRGHDSDSHLPLSRRPEDTLYVISAPPPAVHDTSSSEGEVVAPHMGHGEAAGPVREDDAVSDASAALNDEDDGAESDSSIEQWLAEAAAFDALRKREEEAAARLEALREPPFSDSDGDDNDQDVMPGTFTHASPTHHRQVNAARKVPDPANLALMDQDLPKAPPPLVLGRSRGGAAFSDSSSDSTDTDELLDQYSSSDEDDEQHRAFREASARDTFGGGQSPANDPFVNFHKPVHAQNTSSAPNLSILNDDVTRSSISRRSLAPVPRPKSGSTRIVEAQSSGSDAPTRSLSLKAKGKLPERDPAPAAQQQPDTRAGDFEEDTSSSRDLSNSDDITASSARLAASLPTSAPLGNGNDVTHRHIAVSLTKTGPPLPASMVPPSMSWRRASLDPLLQPLGYGRTDVGNRLKGLFGQSLVDGPSSQVPASLSAHAAAAAATQALPSDALEGRCPLSGPRRLSSRSERETEAPAANTVRRTSDAAKAELSTSQDAPSRRDDNISMASSRASTLRRQSSAESKAAAAPSASSDMARASLSSSSMPPEQKARDEALAQIAQLNATSQRQDYLAALERLLAKTGRPTSMLPPSAMSRAELGGRLQQPTDVASSASQVGNNTASVTNERPPPPTNRLSRSGAIIRNRPEVPSRGPLPSPPSALSRAASTTRPVSFVNPRSSAAPLPRGRLPAITDATRHFPPSASAGPGVAPSWLSYIPSEERERLPAPLEPQRVGARAPGSRVSAMISRFEAPSHESQTSGSPTKQTAPEFGRMPASESNQSNASNAGEGEGMGQAEPAVFRRFSRTQSSGSADGSIGVSGIQLRPPPPPPTLPSRRTYTNPFRRSENSDDSHVPSSSSIEALARQIEEAASGWTSESLHRPSSQVSSNARASLLAPPTTAPSAVQGGPLPRSPRTQAMDSLTRREHDPSEITPPMQPPKSPLITPEQILASGSRNGLGASIAAAQAAAFARRDGRHSNSSSFDAQIPRRNDGAEEGDLPRSNSGAVRAQPGARPLPTLPNFVRGLGISGDEARNGGAGSDGGERAMAPPPLPMRPRDRVWEQVGSGSGSVSGASGSGVRRMLPSIPTARSASGSGGTVQNGRRVPASTAGISSSQTVSSSPTVERTSAIVSTPTTSTTNAPPAAAVEDTTSPTTITTAASPPVAEGEPCSSTNTRSTPRRDASLGLTDFDLLVASLDHPSSGGRSYDRLCAISDFLGPAKRTSLSASQLSSLSVGMIECDSRRITKEGKVKQKLSCVGVRVDKCPICIAQFREGQRVVILNCGHIMHEVCGRELFRRTDRCGVCRASAA</sequence>
<reference evidence="6" key="2">
    <citation type="submission" date="2016-04" db="EMBL/GenBank/DDBJ databases">
        <authorList>
            <person name="Guldener U."/>
            <person name="Guldener U."/>
        </authorList>
    </citation>
    <scope>NUCLEOTIDE SEQUENCE [LARGE SCALE GENOMIC DNA]</scope>
    <source>
        <strain evidence="6">UB2112</strain>
    </source>
</reference>
<feature type="region of interest" description="Disordered" evidence="2">
    <location>
        <begin position="1477"/>
        <end position="1549"/>
    </location>
</feature>
<feature type="compositionally biased region" description="Low complexity" evidence="2">
    <location>
        <begin position="317"/>
        <end position="333"/>
    </location>
</feature>
<feature type="region of interest" description="Disordered" evidence="2">
    <location>
        <begin position="152"/>
        <end position="342"/>
    </location>
</feature>
<evidence type="ECO:0000256" key="2">
    <source>
        <dbReference type="SAM" id="MobiDB-lite"/>
    </source>
</evidence>
<feature type="compositionally biased region" description="Polar residues" evidence="2">
    <location>
        <begin position="589"/>
        <end position="599"/>
    </location>
</feature>
<feature type="compositionally biased region" description="Low complexity" evidence="2">
    <location>
        <begin position="1265"/>
        <end position="1276"/>
    </location>
</feature>
<dbReference type="InterPro" id="IPR013083">
    <property type="entry name" value="Znf_RING/FYVE/PHD"/>
</dbReference>
<feature type="compositionally biased region" description="Basic and acidic residues" evidence="2">
    <location>
        <begin position="1449"/>
        <end position="1458"/>
    </location>
</feature>
<feature type="region of interest" description="Disordered" evidence="2">
    <location>
        <begin position="1057"/>
        <end position="1158"/>
    </location>
</feature>
<organism evidence="4 6">
    <name type="scientific">Ustilago bromivora</name>
    <dbReference type="NCBI Taxonomy" id="307758"/>
    <lineage>
        <taxon>Eukaryota</taxon>
        <taxon>Fungi</taxon>
        <taxon>Dikarya</taxon>
        <taxon>Basidiomycota</taxon>
        <taxon>Ustilaginomycotina</taxon>
        <taxon>Ustilaginomycetes</taxon>
        <taxon>Ustilaginales</taxon>
        <taxon>Ustilaginaceae</taxon>
        <taxon>Ustilago</taxon>
    </lineage>
</organism>
<feature type="compositionally biased region" description="Basic and acidic residues" evidence="2">
    <location>
        <begin position="712"/>
        <end position="721"/>
    </location>
</feature>
<feature type="compositionally biased region" description="Polar residues" evidence="2">
    <location>
        <begin position="849"/>
        <end position="860"/>
    </location>
</feature>
<feature type="compositionally biased region" description="Polar residues" evidence="2">
    <location>
        <begin position="883"/>
        <end position="903"/>
    </location>
</feature>
<evidence type="ECO:0000259" key="3">
    <source>
        <dbReference type="PROSITE" id="PS50089"/>
    </source>
</evidence>
<dbReference type="Proteomes" id="UP000179920">
    <property type="component" value="Chromosome VIII"/>
</dbReference>
<dbReference type="Proteomes" id="UP000658997">
    <property type="component" value="Unassembled WGS sequence"/>
</dbReference>
<feature type="compositionally biased region" description="Low complexity" evidence="2">
    <location>
        <begin position="191"/>
        <end position="212"/>
    </location>
</feature>
<feature type="compositionally biased region" description="Polar residues" evidence="2">
    <location>
        <begin position="222"/>
        <end position="234"/>
    </location>
</feature>
<evidence type="ECO:0000313" key="6">
    <source>
        <dbReference type="Proteomes" id="UP000179920"/>
    </source>
</evidence>
<dbReference type="GO" id="GO:0008270">
    <property type="term" value="F:zinc ion binding"/>
    <property type="evidence" value="ECO:0007669"/>
    <property type="project" value="UniProtKB-KW"/>
</dbReference>
<dbReference type="PROSITE" id="PS50089">
    <property type="entry name" value="ZF_RING_2"/>
    <property type="match status" value="1"/>
</dbReference>
<feature type="compositionally biased region" description="Polar residues" evidence="2">
    <location>
        <begin position="1478"/>
        <end position="1496"/>
    </location>
</feature>
<feature type="region of interest" description="Disordered" evidence="2">
    <location>
        <begin position="1356"/>
        <end position="1464"/>
    </location>
</feature>
<evidence type="ECO:0000313" key="5">
    <source>
        <dbReference type="EMBL" id="SYW83187.1"/>
    </source>
</evidence>
<dbReference type="Gene3D" id="3.30.40.10">
    <property type="entry name" value="Zinc/RING finger domain, C3HC4 (zinc finger)"/>
    <property type="match status" value="1"/>
</dbReference>
<dbReference type="CDD" id="cd16448">
    <property type="entry name" value="RING-H2"/>
    <property type="match status" value="1"/>
</dbReference>
<feature type="compositionally biased region" description="Low complexity" evidence="2">
    <location>
        <begin position="1674"/>
        <end position="1684"/>
    </location>
</feature>
<feature type="compositionally biased region" description="Basic and acidic residues" evidence="2">
    <location>
        <begin position="615"/>
        <end position="631"/>
    </location>
</feature>
<feature type="region of interest" description="Disordered" evidence="2">
    <location>
        <begin position="1205"/>
        <end position="1293"/>
    </location>
</feature>
<feature type="region of interest" description="Disordered" evidence="2">
    <location>
        <begin position="429"/>
        <end position="692"/>
    </location>
</feature>
<reference evidence="5" key="3">
    <citation type="submission" date="2018-08" db="EMBL/GenBank/DDBJ databases">
        <authorList>
            <person name="Guldener U."/>
        </authorList>
    </citation>
    <scope>NUCLEOTIDE SEQUENCE</scope>
    <source>
        <strain evidence="5">UB2</strain>
    </source>
</reference>
<feature type="compositionally biased region" description="Polar residues" evidence="2">
    <location>
        <begin position="1112"/>
        <end position="1124"/>
    </location>
</feature>
<dbReference type="Pfam" id="PF13639">
    <property type="entry name" value="zf-RING_2"/>
    <property type="match status" value="1"/>
</dbReference>
<dbReference type="SMART" id="SM00184">
    <property type="entry name" value="RING"/>
    <property type="match status" value="1"/>
</dbReference>
<feature type="compositionally biased region" description="Acidic residues" evidence="2">
    <location>
        <begin position="798"/>
        <end position="814"/>
    </location>
</feature>
<feature type="compositionally biased region" description="Pro residues" evidence="2">
    <location>
        <begin position="244"/>
        <end position="262"/>
    </location>
</feature>
<feature type="region of interest" description="Disordered" evidence="2">
    <location>
        <begin position="1578"/>
        <end position="1788"/>
    </location>
</feature>
<feature type="region of interest" description="Disordered" evidence="2">
    <location>
        <begin position="712"/>
        <end position="945"/>
    </location>
</feature>
<accession>A0A1K0G5Q5</accession>
<feature type="compositionally biased region" description="Low complexity" evidence="2">
    <location>
        <begin position="1381"/>
        <end position="1392"/>
    </location>
</feature>
<dbReference type="OrthoDB" id="8062037at2759"/>
<feature type="compositionally biased region" description="Polar residues" evidence="2">
    <location>
        <begin position="1360"/>
        <end position="1372"/>
    </location>
</feature>
<proteinExistence type="predicted"/>
<feature type="compositionally biased region" description="Polar residues" evidence="2">
    <location>
        <begin position="1210"/>
        <end position="1231"/>
    </location>
</feature>
<feature type="compositionally biased region" description="Polar residues" evidence="2">
    <location>
        <begin position="177"/>
        <end position="190"/>
    </location>
</feature>
<dbReference type="EMBL" id="ULHB01000140">
    <property type="protein sequence ID" value="SYW83187.1"/>
    <property type="molecule type" value="Genomic_DNA"/>
</dbReference>
<protein>
    <recommendedName>
        <fullName evidence="3">RING-type domain-containing protein</fullName>
    </recommendedName>
</protein>
<evidence type="ECO:0000313" key="7">
    <source>
        <dbReference type="Proteomes" id="UP000658997"/>
    </source>
</evidence>
<keyword evidence="7" id="KW-1185">Reference proteome</keyword>
<name>A0A1K0G5Q5_9BASI</name>
<dbReference type="InterPro" id="IPR001841">
    <property type="entry name" value="Znf_RING"/>
</dbReference>
<gene>
    <name evidence="5" type="ORF">UBRO2_05078</name>
    <name evidence="4" type="ORF">UBRO_04931</name>
</gene>
<keyword evidence="1" id="KW-0862">Zinc</keyword>
<reference evidence="4" key="1">
    <citation type="submission" date="2016-04" db="EMBL/GenBank/DDBJ databases">
        <authorList>
            <person name="Evans L.H."/>
            <person name="Alamgir A."/>
            <person name="Owens N."/>
            <person name="Weber N.D."/>
            <person name="Virtaneva K."/>
            <person name="Barbian K."/>
            <person name="Babar A."/>
            <person name="Rosenke K."/>
        </authorList>
    </citation>
    <scope>NUCLEOTIDE SEQUENCE</scope>
    <source>
        <strain evidence="4">UB2112</strain>
    </source>
</reference>
<evidence type="ECO:0000313" key="4">
    <source>
        <dbReference type="EMBL" id="SAM82802.1"/>
    </source>
</evidence>
<feature type="compositionally biased region" description="Low complexity" evidence="2">
    <location>
        <begin position="1126"/>
        <end position="1150"/>
    </location>
</feature>
<feature type="compositionally biased region" description="Polar residues" evidence="2">
    <location>
        <begin position="493"/>
        <end position="509"/>
    </location>
</feature>
<keyword evidence="1" id="KW-0479">Metal-binding</keyword>